<reference evidence="1" key="1">
    <citation type="submission" date="2021-05" db="EMBL/GenBank/DDBJ databases">
        <title>A free-living protist that lacks canonical eukaryotic 1 DNA replication and segregation systems.</title>
        <authorList>
            <person name="Salas-Leiva D.E."/>
            <person name="Tromer E.C."/>
            <person name="Curtis B.A."/>
            <person name="Jerlstrom-Hultqvist J."/>
            <person name="Kolisko M."/>
            <person name="Yi Z."/>
            <person name="Salas-Leiva J.S."/>
            <person name="Gallot-Lavallee L."/>
            <person name="Kops G.J.P.L."/>
            <person name="Archibald J.M."/>
            <person name="Simpson A.G.B."/>
            <person name="Roger A.J."/>
        </authorList>
    </citation>
    <scope>NUCLEOTIDE SEQUENCE</scope>
    <source>
        <strain evidence="1">BICM</strain>
    </source>
</reference>
<dbReference type="Proteomes" id="UP000717585">
    <property type="component" value="Unassembled WGS sequence"/>
</dbReference>
<sequence length="266" mass="30745">MTETRPDLRNSRGSSICSQEVVEKHDAKHNEENSTSLTSQKLEHPWALWTPVKNGDNYSNVKRFTFKTLEEVFMLLNSETFRSPTGFFCQPFFLMRDTPGHEPDWDLEPLAFGGRISCITVCSIPCMIKIFTQLLLSLVGGSIPHYSKVHGIEFSIRKKPTANNPDAVRTTLRLWLPYTSLEVVEEIGMHTAGIIDRVFEYKPDTWPRPQISYEPFVAYYKDDEKTVDEYYSKPGRESWVRPDGPVTVMDRVDIAYKGRNVRRNRE</sequence>
<protein>
    <submittedName>
        <fullName evidence="1">Uncharacterized protein</fullName>
    </submittedName>
</protein>
<proteinExistence type="predicted"/>
<organism evidence="1 2">
    <name type="scientific">Carpediemonas membranifera</name>
    <dbReference type="NCBI Taxonomy" id="201153"/>
    <lineage>
        <taxon>Eukaryota</taxon>
        <taxon>Metamonada</taxon>
        <taxon>Carpediemonas-like organisms</taxon>
        <taxon>Carpediemonas</taxon>
    </lineage>
</organism>
<comment type="caution">
    <text evidence="1">The sequence shown here is derived from an EMBL/GenBank/DDBJ whole genome shotgun (WGS) entry which is preliminary data.</text>
</comment>
<dbReference type="EMBL" id="JAHDYR010000033">
    <property type="protein sequence ID" value="KAG9392749.1"/>
    <property type="molecule type" value="Genomic_DNA"/>
</dbReference>
<dbReference type="Gene3D" id="3.30.760.10">
    <property type="entry name" value="RNA Cap, Translation Initiation Factor Eif4e"/>
    <property type="match status" value="1"/>
</dbReference>
<gene>
    <name evidence="1" type="ORF">J8273_5888</name>
</gene>
<name>A0A8J6B2B6_9EUKA</name>
<evidence type="ECO:0000313" key="1">
    <source>
        <dbReference type="EMBL" id="KAG9392749.1"/>
    </source>
</evidence>
<keyword evidence="2" id="KW-1185">Reference proteome</keyword>
<evidence type="ECO:0000313" key="2">
    <source>
        <dbReference type="Proteomes" id="UP000717585"/>
    </source>
</evidence>
<accession>A0A8J6B2B6</accession>
<dbReference type="AlphaFoldDB" id="A0A8J6B2B6"/>
<dbReference type="InterPro" id="IPR023398">
    <property type="entry name" value="TIF_eIF4e-like"/>
</dbReference>
<dbReference type="SUPFAM" id="SSF55418">
    <property type="entry name" value="eIF4e-like"/>
    <property type="match status" value="1"/>
</dbReference>